<gene>
    <name evidence="2" type="ORF">MIMGU_mgv1a011211mg</name>
</gene>
<evidence type="ECO:0000256" key="1">
    <source>
        <dbReference type="SAM" id="Phobius"/>
    </source>
</evidence>
<keyword evidence="1" id="KW-0472">Membrane</keyword>
<keyword evidence="1" id="KW-0812">Transmembrane</keyword>
<reference evidence="2 3" key="1">
    <citation type="journal article" date="2013" name="Proc. Natl. Acad. Sci. U.S.A.">
        <title>Fine-scale variation in meiotic recombination in Mimulus inferred from population shotgun sequencing.</title>
        <authorList>
            <person name="Hellsten U."/>
            <person name="Wright K.M."/>
            <person name="Jenkins J."/>
            <person name="Shu S."/>
            <person name="Yuan Y."/>
            <person name="Wessler S.R."/>
            <person name="Schmutz J."/>
            <person name="Willis J.H."/>
            <person name="Rokhsar D.S."/>
        </authorList>
    </citation>
    <scope>NUCLEOTIDE SEQUENCE [LARGE SCALE GENOMIC DNA]</scope>
    <source>
        <strain evidence="3">cv. DUN x IM62</strain>
    </source>
</reference>
<evidence type="ECO:0000313" key="3">
    <source>
        <dbReference type="Proteomes" id="UP000030748"/>
    </source>
</evidence>
<evidence type="ECO:0000313" key="2">
    <source>
        <dbReference type="EMBL" id="EYU32138.1"/>
    </source>
</evidence>
<dbReference type="eggNOG" id="KOG1347">
    <property type="taxonomic scope" value="Eukaryota"/>
</dbReference>
<accession>A0A022QXR8</accession>
<feature type="transmembrane region" description="Helical" evidence="1">
    <location>
        <begin position="216"/>
        <end position="236"/>
    </location>
</feature>
<dbReference type="STRING" id="4155.A0A022QXR8"/>
<dbReference type="PANTHER" id="PTHR34797">
    <property type="entry name" value="ATG8-INTERACTING PROTEIN 2"/>
    <property type="match status" value="1"/>
</dbReference>
<dbReference type="Proteomes" id="UP000030748">
    <property type="component" value="Unassembled WGS sequence"/>
</dbReference>
<keyword evidence="3" id="KW-1185">Reference proteome</keyword>
<name>A0A022QXR8_ERYGU</name>
<evidence type="ECO:0008006" key="4">
    <source>
        <dbReference type="Google" id="ProtNLM"/>
    </source>
</evidence>
<dbReference type="EMBL" id="KI630880">
    <property type="protein sequence ID" value="EYU32138.1"/>
    <property type="molecule type" value="Genomic_DNA"/>
</dbReference>
<protein>
    <recommendedName>
        <fullName evidence="4">ATG8-interacting protein 1</fullName>
    </recommendedName>
</protein>
<proteinExistence type="predicted"/>
<dbReference type="AlphaFoldDB" id="A0A022QXR8"/>
<keyword evidence="1" id="KW-1133">Transmembrane helix</keyword>
<dbReference type="InterPro" id="IPR040304">
    <property type="entry name" value="ATG8-IP-1/2"/>
</dbReference>
<dbReference type="PANTHER" id="PTHR34797:SF1">
    <property type="entry name" value="ATG8-INTERACTING PROTEIN 2"/>
    <property type="match status" value="1"/>
</dbReference>
<organism evidence="2 3">
    <name type="scientific">Erythranthe guttata</name>
    <name type="common">Yellow monkey flower</name>
    <name type="synonym">Mimulus guttatus</name>
    <dbReference type="NCBI Taxonomy" id="4155"/>
    <lineage>
        <taxon>Eukaryota</taxon>
        <taxon>Viridiplantae</taxon>
        <taxon>Streptophyta</taxon>
        <taxon>Embryophyta</taxon>
        <taxon>Tracheophyta</taxon>
        <taxon>Spermatophyta</taxon>
        <taxon>Magnoliopsida</taxon>
        <taxon>eudicotyledons</taxon>
        <taxon>Gunneridae</taxon>
        <taxon>Pentapetalae</taxon>
        <taxon>asterids</taxon>
        <taxon>lamiids</taxon>
        <taxon>Lamiales</taxon>
        <taxon>Phrymaceae</taxon>
        <taxon>Erythranthe</taxon>
    </lineage>
</organism>
<sequence>MSDSNEGEEIVRKGNEWEVVVLTESTYAAAPNPKQDVRDTIQSNLIGEDNADSAPPAMFMSGHFKLSPSTDKNLQVEPVYEENMGQQSGNPDLKHEEDLHIKGLISDEFTGVPQFDEKGNTMSFFSSDFGDIASSNLIEKEQSMYSTRTVVSCDDEANEGTEIDDPFESPDQSVNPGISNVQKRIEEDKSNESPNLPWWRKHGASLYGHVKNVNPFWPYFVAATVVVGFVIIGRRWQRDKPPVFRIKPLLVIADEGSGWVIGPLSRLKYVSSGGHRHSSYSRMSSSTEL</sequence>